<sequence length="287" mass="32767">MDIDICIPTFGQAKYLRATLDSLPSTELGVSIFVSDGGSNFDHLLYPMVKWKRLEPDPGLVACWTNAANRGSSDYLAFIADDNCWLPETLELIEAFIKRFPKADIWFARQQFVDADGKEIHQEIQNFDNQFGRNQLTEGYLNSAERLIALEKNSIPLEACVITRKAWEQLGGFSSEAHGALDRHFFAKAIAVGIEIAYDPSYWTIFRFHEQAYSSQSRQEQIRGTHWSLLDARKLADITTQPVFQRLICNSTLNLLRTSLGNLDAWRQAITQFIRSPVTFFKAVMRF</sequence>
<dbReference type="RefSeq" id="WP_189514037.1">
    <property type="nucleotide sequence ID" value="NZ_BMXG01000009.1"/>
</dbReference>
<reference evidence="2" key="2">
    <citation type="submission" date="2020-09" db="EMBL/GenBank/DDBJ databases">
        <authorList>
            <person name="Sun Q."/>
            <person name="Kim S."/>
        </authorList>
    </citation>
    <scope>NUCLEOTIDE SEQUENCE</scope>
    <source>
        <strain evidence="2">KCTC 12870</strain>
    </source>
</reference>
<name>A0A8J3GCT4_9BACT</name>
<dbReference type="InterPro" id="IPR029044">
    <property type="entry name" value="Nucleotide-diphossugar_trans"/>
</dbReference>
<accession>A0A8J3GCT4</accession>
<gene>
    <name evidence="2" type="ORF">GCM10007047_16940</name>
</gene>
<dbReference type="InterPro" id="IPR001173">
    <property type="entry name" value="Glyco_trans_2-like"/>
</dbReference>
<dbReference type="Pfam" id="PF00535">
    <property type="entry name" value="Glycos_transf_2"/>
    <property type="match status" value="1"/>
</dbReference>
<dbReference type="Gene3D" id="3.90.550.10">
    <property type="entry name" value="Spore Coat Polysaccharide Biosynthesis Protein SpsA, Chain A"/>
    <property type="match status" value="1"/>
</dbReference>
<organism evidence="2 3">
    <name type="scientific">Cerasicoccus arenae</name>
    <dbReference type="NCBI Taxonomy" id="424488"/>
    <lineage>
        <taxon>Bacteria</taxon>
        <taxon>Pseudomonadati</taxon>
        <taxon>Verrucomicrobiota</taxon>
        <taxon>Opitutia</taxon>
        <taxon>Puniceicoccales</taxon>
        <taxon>Cerasicoccaceae</taxon>
        <taxon>Cerasicoccus</taxon>
    </lineage>
</organism>
<dbReference type="Proteomes" id="UP000642829">
    <property type="component" value="Unassembled WGS sequence"/>
</dbReference>
<evidence type="ECO:0000313" key="2">
    <source>
        <dbReference type="EMBL" id="GHC01128.1"/>
    </source>
</evidence>
<dbReference type="EMBL" id="BMXG01000009">
    <property type="protein sequence ID" value="GHC01128.1"/>
    <property type="molecule type" value="Genomic_DNA"/>
</dbReference>
<dbReference type="AlphaFoldDB" id="A0A8J3GCT4"/>
<keyword evidence="3" id="KW-1185">Reference proteome</keyword>
<evidence type="ECO:0000313" key="3">
    <source>
        <dbReference type="Proteomes" id="UP000642829"/>
    </source>
</evidence>
<feature type="domain" description="Glycosyltransferase 2-like" evidence="1">
    <location>
        <begin position="5"/>
        <end position="133"/>
    </location>
</feature>
<protein>
    <recommendedName>
        <fullName evidence="1">Glycosyltransferase 2-like domain-containing protein</fullName>
    </recommendedName>
</protein>
<reference evidence="2" key="1">
    <citation type="journal article" date="2014" name="Int. J. Syst. Evol. Microbiol.">
        <title>Complete genome sequence of Corynebacterium casei LMG S-19264T (=DSM 44701T), isolated from a smear-ripened cheese.</title>
        <authorList>
            <consortium name="US DOE Joint Genome Institute (JGI-PGF)"/>
            <person name="Walter F."/>
            <person name="Albersmeier A."/>
            <person name="Kalinowski J."/>
            <person name="Ruckert C."/>
        </authorList>
    </citation>
    <scope>NUCLEOTIDE SEQUENCE</scope>
    <source>
        <strain evidence="2">KCTC 12870</strain>
    </source>
</reference>
<evidence type="ECO:0000259" key="1">
    <source>
        <dbReference type="Pfam" id="PF00535"/>
    </source>
</evidence>
<comment type="caution">
    <text evidence="2">The sequence shown here is derived from an EMBL/GenBank/DDBJ whole genome shotgun (WGS) entry which is preliminary data.</text>
</comment>
<dbReference type="SUPFAM" id="SSF53448">
    <property type="entry name" value="Nucleotide-diphospho-sugar transferases"/>
    <property type="match status" value="1"/>
</dbReference>
<proteinExistence type="predicted"/>